<proteinExistence type="inferred from homology"/>
<comment type="caution">
    <text evidence="13">The sequence shown here is derived from an EMBL/GenBank/DDBJ whole genome shotgun (WGS) entry which is preliminary data.</text>
</comment>
<dbReference type="SMART" id="SM00845">
    <property type="entry name" value="GatB_Yqey"/>
    <property type="match status" value="1"/>
</dbReference>
<evidence type="ECO:0000256" key="7">
    <source>
        <dbReference type="ARBA" id="ARBA00022917"/>
    </source>
</evidence>
<dbReference type="PANTHER" id="PTHR11659:SF0">
    <property type="entry name" value="GLUTAMYL-TRNA(GLN) AMIDOTRANSFERASE SUBUNIT B, MITOCHONDRIAL"/>
    <property type="match status" value="1"/>
</dbReference>
<name>A0ABX1N246_9RHOO</name>
<dbReference type="HAMAP" id="MF_00121">
    <property type="entry name" value="GatB"/>
    <property type="match status" value="1"/>
</dbReference>
<dbReference type="NCBIfam" id="NF004012">
    <property type="entry name" value="PRK05477.1-2"/>
    <property type="match status" value="1"/>
</dbReference>
<evidence type="ECO:0000256" key="8">
    <source>
        <dbReference type="ARBA" id="ARBA00024799"/>
    </source>
</evidence>
<dbReference type="EC" id="6.3.5.-" evidence="11"/>
<dbReference type="InterPro" id="IPR004413">
    <property type="entry name" value="GatB"/>
</dbReference>
<keyword evidence="6 11" id="KW-0067">ATP-binding</keyword>
<protein>
    <recommendedName>
        <fullName evidence="3 11">Aspartyl/glutamyl-tRNA(Asn/Gln) amidotransferase subunit B</fullName>
        <shortName evidence="11">Asp/Glu-ADT subunit B</shortName>
        <ecNumber evidence="11">6.3.5.-</ecNumber>
    </recommendedName>
</protein>
<dbReference type="EMBL" id="WTVH01000005">
    <property type="protein sequence ID" value="NMF92487.1"/>
    <property type="molecule type" value="Genomic_DNA"/>
</dbReference>
<dbReference type="InterPro" id="IPR018027">
    <property type="entry name" value="Asn/Gln_amidotransferase"/>
</dbReference>
<dbReference type="SUPFAM" id="SSF55931">
    <property type="entry name" value="Glutamine synthetase/guanido kinase"/>
    <property type="match status" value="1"/>
</dbReference>
<comment type="catalytic activity">
    <reaction evidence="10 11">
        <text>L-glutamyl-tRNA(Gln) + L-glutamine + ATP + H2O = L-glutaminyl-tRNA(Gln) + L-glutamate + ADP + phosphate + H(+)</text>
        <dbReference type="Rhea" id="RHEA:17521"/>
        <dbReference type="Rhea" id="RHEA-COMP:9681"/>
        <dbReference type="Rhea" id="RHEA-COMP:9684"/>
        <dbReference type="ChEBI" id="CHEBI:15377"/>
        <dbReference type="ChEBI" id="CHEBI:15378"/>
        <dbReference type="ChEBI" id="CHEBI:29985"/>
        <dbReference type="ChEBI" id="CHEBI:30616"/>
        <dbReference type="ChEBI" id="CHEBI:43474"/>
        <dbReference type="ChEBI" id="CHEBI:58359"/>
        <dbReference type="ChEBI" id="CHEBI:78520"/>
        <dbReference type="ChEBI" id="CHEBI:78521"/>
        <dbReference type="ChEBI" id="CHEBI:456216"/>
    </reaction>
</comment>
<comment type="catalytic activity">
    <reaction evidence="9 11">
        <text>L-aspartyl-tRNA(Asn) + L-glutamine + ATP + H2O = L-asparaginyl-tRNA(Asn) + L-glutamate + ADP + phosphate + 2 H(+)</text>
        <dbReference type="Rhea" id="RHEA:14513"/>
        <dbReference type="Rhea" id="RHEA-COMP:9674"/>
        <dbReference type="Rhea" id="RHEA-COMP:9677"/>
        <dbReference type="ChEBI" id="CHEBI:15377"/>
        <dbReference type="ChEBI" id="CHEBI:15378"/>
        <dbReference type="ChEBI" id="CHEBI:29985"/>
        <dbReference type="ChEBI" id="CHEBI:30616"/>
        <dbReference type="ChEBI" id="CHEBI:43474"/>
        <dbReference type="ChEBI" id="CHEBI:58359"/>
        <dbReference type="ChEBI" id="CHEBI:78515"/>
        <dbReference type="ChEBI" id="CHEBI:78516"/>
        <dbReference type="ChEBI" id="CHEBI:456216"/>
    </reaction>
</comment>
<keyword evidence="5 11" id="KW-0547">Nucleotide-binding</keyword>
<feature type="domain" description="Asn/Gln amidotransferase" evidence="12">
    <location>
        <begin position="333"/>
        <end position="491"/>
    </location>
</feature>
<evidence type="ECO:0000259" key="12">
    <source>
        <dbReference type="SMART" id="SM00845"/>
    </source>
</evidence>
<evidence type="ECO:0000256" key="6">
    <source>
        <dbReference type="ARBA" id="ARBA00022840"/>
    </source>
</evidence>
<dbReference type="Gene3D" id="1.10.10.410">
    <property type="match status" value="1"/>
</dbReference>
<keyword evidence="7 11" id="KW-0648">Protein biosynthesis</keyword>
<evidence type="ECO:0000313" key="14">
    <source>
        <dbReference type="Proteomes" id="UP000601990"/>
    </source>
</evidence>
<evidence type="ECO:0000256" key="3">
    <source>
        <dbReference type="ARBA" id="ARBA00016923"/>
    </source>
</evidence>
<comment type="subunit">
    <text evidence="2 11">Heterotrimer of A, B and C subunits.</text>
</comment>
<evidence type="ECO:0000313" key="13">
    <source>
        <dbReference type="EMBL" id="NMF92487.1"/>
    </source>
</evidence>
<evidence type="ECO:0000256" key="5">
    <source>
        <dbReference type="ARBA" id="ARBA00022741"/>
    </source>
</evidence>
<evidence type="ECO:0000256" key="4">
    <source>
        <dbReference type="ARBA" id="ARBA00022598"/>
    </source>
</evidence>
<dbReference type="PROSITE" id="PS01234">
    <property type="entry name" value="GATB"/>
    <property type="match status" value="1"/>
</dbReference>
<dbReference type="InterPro" id="IPR014746">
    <property type="entry name" value="Gln_synth/guanido_kin_cat_dom"/>
</dbReference>
<dbReference type="InterPro" id="IPR023168">
    <property type="entry name" value="GatB_Yqey_C_2"/>
</dbReference>
<organism evidence="13 14">
    <name type="scientific">Aromatoleum buckelii</name>
    <dbReference type="NCBI Taxonomy" id="200254"/>
    <lineage>
        <taxon>Bacteria</taxon>
        <taxon>Pseudomonadati</taxon>
        <taxon>Pseudomonadota</taxon>
        <taxon>Betaproteobacteria</taxon>
        <taxon>Rhodocyclales</taxon>
        <taxon>Rhodocyclaceae</taxon>
        <taxon>Aromatoleum</taxon>
    </lineage>
</organism>
<dbReference type="NCBIfam" id="NF004015">
    <property type="entry name" value="PRK05477.1-5"/>
    <property type="match status" value="1"/>
</dbReference>
<dbReference type="NCBIfam" id="TIGR00133">
    <property type="entry name" value="gatB"/>
    <property type="match status" value="1"/>
</dbReference>
<dbReference type="InterPro" id="IPR006075">
    <property type="entry name" value="Asn/Gln-tRNA_Trfase_suB/E_cat"/>
</dbReference>
<reference evidence="13" key="1">
    <citation type="submission" date="2019-12" db="EMBL/GenBank/DDBJ databases">
        <title>Comparative genomics gives insights into the taxonomy of the Azoarcus-Aromatoleum group and reveals separate origins of nif in the plant-associated Azoarcus and non-plant-associated Aromatoleum sub-groups.</title>
        <authorList>
            <person name="Lafos M."/>
            <person name="Maluk M."/>
            <person name="Batista M."/>
            <person name="Junghare M."/>
            <person name="Carmona M."/>
            <person name="Faoro H."/>
            <person name="Cruz L.M."/>
            <person name="Battistoni F."/>
            <person name="De Souza E."/>
            <person name="Pedrosa F."/>
            <person name="Chen W.-M."/>
            <person name="Poole P.S."/>
            <person name="Dixon R.A."/>
            <person name="James E.K."/>
        </authorList>
    </citation>
    <scope>NUCLEOTIDE SEQUENCE</scope>
    <source>
        <strain evidence="13">U120</strain>
    </source>
</reference>
<dbReference type="InterPro" id="IPR017959">
    <property type="entry name" value="Asn/Gln-tRNA_amidoTrfase_suB/E"/>
</dbReference>
<dbReference type="Pfam" id="PF02637">
    <property type="entry name" value="GatB_Yqey"/>
    <property type="match status" value="1"/>
</dbReference>
<gene>
    <name evidence="11 13" type="primary">gatB</name>
    <name evidence="13" type="ORF">GO608_03995</name>
</gene>
<dbReference type="NCBIfam" id="NF004014">
    <property type="entry name" value="PRK05477.1-4"/>
    <property type="match status" value="1"/>
</dbReference>
<evidence type="ECO:0000256" key="2">
    <source>
        <dbReference type="ARBA" id="ARBA00011123"/>
    </source>
</evidence>
<evidence type="ECO:0000256" key="11">
    <source>
        <dbReference type="HAMAP-Rule" id="MF_00121"/>
    </source>
</evidence>
<comment type="function">
    <text evidence="8 11">Allows the formation of correctly charged Asn-tRNA(Asn) or Gln-tRNA(Gln) through the transamidation of misacylated Asp-tRNA(Asn) or Glu-tRNA(Gln) in organisms which lack either or both of asparaginyl-tRNA or glutaminyl-tRNA synthetases. The reaction takes place in the presence of glutamine and ATP through an activated phospho-Asp-tRNA(Asn) or phospho-Glu-tRNA(Gln).</text>
</comment>
<accession>A0ABX1N246</accession>
<keyword evidence="4 11" id="KW-0436">Ligase</keyword>
<dbReference type="SUPFAM" id="SSF89095">
    <property type="entry name" value="GatB/YqeY motif"/>
    <property type="match status" value="1"/>
</dbReference>
<comment type="similarity">
    <text evidence="1 11">Belongs to the GatB/GatE family. GatB subfamily.</text>
</comment>
<dbReference type="InterPro" id="IPR017958">
    <property type="entry name" value="Gln-tRNA_amidoTrfase_suB_CS"/>
</dbReference>
<dbReference type="InterPro" id="IPR003789">
    <property type="entry name" value="Asn/Gln_tRNA_amidoTrase-B-like"/>
</dbReference>
<evidence type="ECO:0000256" key="9">
    <source>
        <dbReference type="ARBA" id="ARBA00047380"/>
    </source>
</evidence>
<dbReference type="PANTHER" id="PTHR11659">
    <property type="entry name" value="GLUTAMYL-TRNA GLN AMIDOTRANSFERASE SUBUNIT B MITOCHONDRIAL AND PROKARYOTIC PET112-RELATED"/>
    <property type="match status" value="1"/>
</dbReference>
<dbReference type="RefSeq" id="WP_169197800.1">
    <property type="nucleotide sequence ID" value="NZ_WTVH02000008.1"/>
</dbReference>
<dbReference type="Proteomes" id="UP000601990">
    <property type="component" value="Unassembled WGS sequence"/>
</dbReference>
<dbReference type="Pfam" id="PF02934">
    <property type="entry name" value="GatB_N"/>
    <property type="match status" value="1"/>
</dbReference>
<evidence type="ECO:0000256" key="1">
    <source>
        <dbReference type="ARBA" id="ARBA00005306"/>
    </source>
</evidence>
<keyword evidence="14" id="KW-1185">Reference proteome</keyword>
<sequence>MSRNDWEVVIGLEIHAQLNTASKIFSAASTAFGAEPNVQASAVDIALPGVLPVLNGGAVERAIRFGVAIGATVAPKSVFARKNYFYPDLPKGYQISQFELPVVQGGAITIRVGDGDKAYEKTVQLTRAHLEEDAGKSLHEDFHGMSGIDLNRAGTPLLEIVSEPDMRSSTEAVAYARALHALVRWIDICDGNMQEGSFRCDANVSVRRPGGPLGTRREIKNLNSFRFLQQAIDFEVQWQIDTIEDGGRIQQATVLFDPDTGETRMMRSKEDAHDYRYFPDPDLLPLVISPEWIARVRSEMPELPGAMKARLVDDYGLSAYDAASLTASKEIAAYYQAMLAAADAKPGSQVPKLGANWVMGELAAQLNRAERDIGDSPVAPAQLAGLVQRIADGTISNNIARKVFAALWNGEGGTGPDAADRIIEAQGLRQVNDSSALEPLIDEVLAANQKSVDEFRAGKDKAFNALVGQVMKASRGKANPAQVNEMLKRKLEA</sequence>
<evidence type="ECO:0000256" key="10">
    <source>
        <dbReference type="ARBA" id="ARBA00047913"/>
    </source>
</evidence>